<comment type="caution">
    <text evidence="2">The sequence shown here is derived from an EMBL/GenBank/DDBJ whole genome shotgun (WGS) entry which is preliminary data.</text>
</comment>
<evidence type="ECO:0000256" key="1">
    <source>
        <dbReference type="SAM" id="MobiDB-lite"/>
    </source>
</evidence>
<dbReference type="EMBL" id="JAYRBN010000039">
    <property type="protein sequence ID" value="KAL2745947.1"/>
    <property type="molecule type" value="Genomic_DNA"/>
</dbReference>
<accession>A0ABD2CLG2</accession>
<feature type="region of interest" description="Disordered" evidence="1">
    <location>
        <begin position="214"/>
        <end position="238"/>
    </location>
</feature>
<organism evidence="2 3">
    <name type="scientific">Vespula maculifrons</name>
    <name type="common">Eastern yellow jacket</name>
    <name type="synonym">Wasp</name>
    <dbReference type="NCBI Taxonomy" id="7453"/>
    <lineage>
        <taxon>Eukaryota</taxon>
        <taxon>Metazoa</taxon>
        <taxon>Ecdysozoa</taxon>
        <taxon>Arthropoda</taxon>
        <taxon>Hexapoda</taxon>
        <taxon>Insecta</taxon>
        <taxon>Pterygota</taxon>
        <taxon>Neoptera</taxon>
        <taxon>Endopterygota</taxon>
        <taxon>Hymenoptera</taxon>
        <taxon>Apocrita</taxon>
        <taxon>Aculeata</taxon>
        <taxon>Vespoidea</taxon>
        <taxon>Vespidae</taxon>
        <taxon>Vespinae</taxon>
        <taxon>Vespula</taxon>
    </lineage>
</organism>
<protein>
    <submittedName>
        <fullName evidence="2">Uncharacterized protein</fullName>
    </submittedName>
</protein>
<reference evidence="2 3" key="1">
    <citation type="journal article" date="2024" name="Ann. Entomol. Soc. Am.">
        <title>Genomic analyses of the southern and eastern yellowjacket wasps (Hymenoptera: Vespidae) reveal evolutionary signatures of social life.</title>
        <authorList>
            <person name="Catto M.A."/>
            <person name="Caine P.B."/>
            <person name="Orr S.E."/>
            <person name="Hunt B.G."/>
            <person name="Goodisman M.A.D."/>
        </authorList>
    </citation>
    <scope>NUCLEOTIDE SEQUENCE [LARGE SCALE GENOMIC DNA]</scope>
    <source>
        <strain evidence="2">232</strain>
        <tissue evidence="2">Head and thorax</tissue>
    </source>
</reference>
<evidence type="ECO:0000313" key="2">
    <source>
        <dbReference type="EMBL" id="KAL2745947.1"/>
    </source>
</evidence>
<name>A0ABD2CLG2_VESMC</name>
<dbReference type="Proteomes" id="UP001607303">
    <property type="component" value="Unassembled WGS sequence"/>
</dbReference>
<dbReference type="AlphaFoldDB" id="A0ABD2CLG2"/>
<sequence length="518" mass="58152">MQNYIAKWEYSPTRDDNKIGTLIDFDSYWFSCVLYFDEYTSIKLRSGDTLPPVTTTKSDLRPTLTVTDSVLPSISTSTHRSSCSKRSPQWGYSPTLDDNISGPTVTDSVLLRISTSTRRSSPSMRSPQVIEKGFKLRVWILGLVRRQQSGTFDRLLQLLVHLCFEFRPVHIAVLPVPILRKIKLRSGDTLPPVTTTKSDLRPTLTVTDSVLPSISTSTHRSSRSKRSPQWGYSPTLDDNISGPTVTDSVLLRISTSTHRSSPSMRSPQVIEKGFKLRVGILGLVRRQQSGTFDRLLQLLVHLCFEFRRVNIAVLPVPILCKIKLRRGDTLPPVTTTKSDLRPTLTVTDSVLPSISTSTHRSSRRRLGLVRRQQSGTFNRLLQLLVHLCFEFRPVHIAVLPVPILRKIKLRSGDTLPLVTTTKSDLRPPLTVTDSVLPSISTSTHRSSCSKRSPQWGYSPTLDDNISGPTVTDSVLLRISTSTHRSSLSKHSPQVIEKRFKLEVGILGLVRRQQSWSFD</sequence>
<keyword evidence="3" id="KW-1185">Reference proteome</keyword>
<evidence type="ECO:0000313" key="3">
    <source>
        <dbReference type="Proteomes" id="UP001607303"/>
    </source>
</evidence>
<proteinExistence type="predicted"/>
<gene>
    <name evidence="2" type="ORF">V1477_005865</name>
</gene>